<feature type="region of interest" description="Disordered" evidence="1">
    <location>
        <begin position="196"/>
        <end position="217"/>
    </location>
</feature>
<keyword evidence="4" id="KW-1185">Reference proteome</keyword>
<feature type="transmembrane region" description="Helical" evidence="2">
    <location>
        <begin position="12"/>
        <end position="33"/>
    </location>
</feature>
<evidence type="ECO:0000313" key="4">
    <source>
        <dbReference type="Proteomes" id="UP001597479"/>
    </source>
</evidence>
<keyword evidence="2" id="KW-1133">Transmembrane helix</keyword>
<feature type="transmembrane region" description="Helical" evidence="2">
    <location>
        <begin position="39"/>
        <end position="59"/>
    </location>
</feature>
<evidence type="ECO:0008006" key="5">
    <source>
        <dbReference type="Google" id="ProtNLM"/>
    </source>
</evidence>
<dbReference type="Proteomes" id="UP001597479">
    <property type="component" value="Unassembled WGS sequence"/>
</dbReference>
<comment type="caution">
    <text evidence="3">The sequence shown here is derived from an EMBL/GenBank/DDBJ whole genome shotgun (WGS) entry which is preliminary data.</text>
</comment>
<evidence type="ECO:0000256" key="1">
    <source>
        <dbReference type="SAM" id="MobiDB-lite"/>
    </source>
</evidence>
<proteinExistence type="predicted"/>
<sequence length="217" mass="22344">MPLTHRPRRLRDARGPVVASAATGAALLSHLLGGGAMPGWLGILVPWVLSLTVCTALAARRPSLWRTTASVVASQVLFHTLFVAGAPGVSVAAAGAGAGSAGHPAGHGMHDALPASSGWASPSSLIGADATMWSWHGVGAAATVAALYSGERVLTRLHELAGRLADWLRHRLTAPSDVVPLFPVVRVPAPDWFTGSVPARPEVSESRRRGPPAVLAI</sequence>
<evidence type="ECO:0000313" key="3">
    <source>
        <dbReference type="EMBL" id="MFD2795079.1"/>
    </source>
</evidence>
<dbReference type="EMBL" id="JBHUOG010000002">
    <property type="protein sequence ID" value="MFD2795079.1"/>
    <property type="molecule type" value="Genomic_DNA"/>
</dbReference>
<evidence type="ECO:0000256" key="2">
    <source>
        <dbReference type="SAM" id="Phobius"/>
    </source>
</evidence>
<accession>A0ABW5VV11</accession>
<reference evidence="4" key="1">
    <citation type="journal article" date="2019" name="Int. J. Syst. Evol. Microbiol.">
        <title>The Global Catalogue of Microorganisms (GCM) 10K type strain sequencing project: providing services to taxonomists for standard genome sequencing and annotation.</title>
        <authorList>
            <consortium name="The Broad Institute Genomics Platform"/>
            <consortium name="The Broad Institute Genome Sequencing Center for Infectious Disease"/>
            <person name="Wu L."/>
            <person name="Ma J."/>
        </authorList>
    </citation>
    <scope>NUCLEOTIDE SEQUENCE [LARGE SCALE GENOMIC DNA]</scope>
    <source>
        <strain evidence="4">CCM 7044</strain>
    </source>
</reference>
<gene>
    <name evidence="3" type="ORF">ACFS27_16085</name>
</gene>
<keyword evidence="2" id="KW-0472">Membrane</keyword>
<protein>
    <recommendedName>
        <fullName evidence="5">Integral membrane protein</fullName>
    </recommendedName>
</protein>
<keyword evidence="2" id="KW-0812">Transmembrane</keyword>
<organism evidence="3 4">
    <name type="scientific">Promicromonospora vindobonensis</name>
    <dbReference type="NCBI Taxonomy" id="195748"/>
    <lineage>
        <taxon>Bacteria</taxon>
        <taxon>Bacillati</taxon>
        <taxon>Actinomycetota</taxon>
        <taxon>Actinomycetes</taxon>
        <taxon>Micrococcales</taxon>
        <taxon>Promicromonosporaceae</taxon>
        <taxon>Promicromonospora</taxon>
    </lineage>
</organism>
<name>A0ABW5VV11_9MICO</name>
<dbReference type="RefSeq" id="WP_377184811.1">
    <property type="nucleotide sequence ID" value="NZ_JBHUOG010000002.1"/>
</dbReference>